<reference evidence="2" key="1">
    <citation type="submission" date="2021-07" db="EMBL/GenBank/DDBJ databases">
        <authorList>
            <person name="Catto M.A."/>
            <person name="Jacobson A."/>
            <person name="Kennedy G."/>
            <person name="Labadie P."/>
            <person name="Hunt B.G."/>
            <person name="Srinivasan R."/>
        </authorList>
    </citation>
    <scope>NUCLEOTIDE SEQUENCE</scope>
    <source>
        <strain evidence="2">PL_HMW_Pooled</strain>
        <tissue evidence="2">Head</tissue>
    </source>
</reference>
<feature type="domain" description="MIT" evidence="1">
    <location>
        <begin position="11"/>
        <end position="85"/>
    </location>
</feature>
<evidence type="ECO:0000259" key="1">
    <source>
        <dbReference type="SMART" id="SM00745"/>
    </source>
</evidence>
<dbReference type="InterPro" id="IPR052817">
    <property type="entry name" value="MIT_domain_contain_protein1"/>
</dbReference>
<dbReference type="PANTHER" id="PTHR21222">
    <property type="entry name" value="MIT DOMAIN-CONTAINING PROTEIN 1"/>
    <property type="match status" value="1"/>
</dbReference>
<evidence type="ECO:0000313" key="2">
    <source>
        <dbReference type="EMBL" id="KAK3929947.1"/>
    </source>
</evidence>
<dbReference type="Gene3D" id="3.30.870.30">
    <property type="entry name" value="MITD, C-terminal phospholipase D-like domain"/>
    <property type="match status" value="1"/>
</dbReference>
<dbReference type="Pfam" id="PF16565">
    <property type="entry name" value="MIT_C"/>
    <property type="match status" value="1"/>
</dbReference>
<dbReference type="EMBL" id="JAHWGI010001407">
    <property type="protein sequence ID" value="KAK3929947.1"/>
    <property type="molecule type" value="Genomic_DNA"/>
</dbReference>
<dbReference type="SUPFAM" id="SSF116846">
    <property type="entry name" value="MIT domain"/>
    <property type="match status" value="1"/>
</dbReference>
<reference evidence="2" key="2">
    <citation type="journal article" date="2023" name="BMC Genomics">
        <title>Pest status, molecular evolution, and epigenetic factors derived from the genome assembly of Frankliniella fusca, a thysanopteran phytovirus vector.</title>
        <authorList>
            <person name="Catto M.A."/>
            <person name="Labadie P.E."/>
            <person name="Jacobson A.L."/>
            <person name="Kennedy G.G."/>
            <person name="Srinivasan R."/>
            <person name="Hunt B.G."/>
        </authorList>
    </citation>
    <scope>NUCLEOTIDE SEQUENCE</scope>
    <source>
        <strain evidence="2">PL_HMW_Pooled</strain>
    </source>
</reference>
<dbReference type="PANTHER" id="PTHR21222:SF1">
    <property type="entry name" value="MIT DOMAIN-CONTAINING PROTEIN 1"/>
    <property type="match status" value="1"/>
</dbReference>
<proteinExistence type="predicted"/>
<evidence type="ECO:0000313" key="3">
    <source>
        <dbReference type="Proteomes" id="UP001219518"/>
    </source>
</evidence>
<gene>
    <name evidence="2" type="ORF">KUF71_020931</name>
</gene>
<dbReference type="SMART" id="SM00745">
    <property type="entry name" value="MIT"/>
    <property type="match status" value="1"/>
</dbReference>
<keyword evidence="3" id="KW-1185">Reference proteome</keyword>
<accession>A0AAE1LTN0</accession>
<dbReference type="InterPro" id="IPR007330">
    <property type="entry name" value="MIT_dom"/>
</dbReference>
<name>A0AAE1LTN0_9NEOP</name>
<dbReference type="InterPro" id="IPR038113">
    <property type="entry name" value="MITD1_C_sf"/>
</dbReference>
<dbReference type="InterPro" id="IPR032341">
    <property type="entry name" value="MITD1_C"/>
</dbReference>
<organism evidence="2 3">
    <name type="scientific">Frankliniella fusca</name>
    <dbReference type="NCBI Taxonomy" id="407009"/>
    <lineage>
        <taxon>Eukaryota</taxon>
        <taxon>Metazoa</taxon>
        <taxon>Ecdysozoa</taxon>
        <taxon>Arthropoda</taxon>
        <taxon>Hexapoda</taxon>
        <taxon>Insecta</taxon>
        <taxon>Pterygota</taxon>
        <taxon>Neoptera</taxon>
        <taxon>Paraneoptera</taxon>
        <taxon>Thysanoptera</taxon>
        <taxon>Terebrantia</taxon>
        <taxon>Thripoidea</taxon>
        <taxon>Thripidae</taxon>
        <taxon>Frankliniella</taxon>
    </lineage>
</organism>
<comment type="caution">
    <text evidence="2">The sequence shown here is derived from an EMBL/GenBank/DDBJ whole genome shotgun (WGS) entry which is preliminary data.</text>
</comment>
<protein>
    <submittedName>
        <fullName evidence="2">MIT domain-containing protein 1</fullName>
    </submittedName>
</protein>
<dbReference type="InterPro" id="IPR036181">
    <property type="entry name" value="MIT_dom_sf"/>
</dbReference>
<dbReference type="Proteomes" id="UP001219518">
    <property type="component" value="Unassembled WGS sequence"/>
</dbReference>
<dbReference type="Gene3D" id="1.20.58.80">
    <property type="entry name" value="Phosphotransferase system, lactose/cellobiose-type IIA subunit"/>
    <property type="match status" value="1"/>
</dbReference>
<sequence length="252" mass="28771">MSASGGLGLVVGPAVTSILQRAVELDRNRRYTESLVCYEQGLRVLMEVIKSTVDTTKKAQLREKVEEYMSRAEMIKKLIEEKKALGEYREQVVIEADSIGHSYQSVFGRFLDSEVTDIEIEDPYIRSFHQCQNFLKFCELAVVNCPNLKSIDLITNVGHNPQEKQDSNNWLGSLKSSLHSRGVKLAVEIRSTLHDRTIRLSNGWIIKIGRGLDYFKSPENKMSLGVFNMDLRKCHETTVDIFHKGNVHRVRK</sequence>
<dbReference type="CDD" id="cd02685">
    <property type="entry name" value="MIT_C"/>
    <property type="match status" value="1"/>
</dbReference>
<dbReference type="Pfam" id="PF04212">
    <property type="entry name" value="MIT"/>
    <property type="match status" value="1"/>
</dbReference>
<dbReference type="AlphaFoldDB" id="A0AAE1LTN0"/>